<name>A0A0Q9YIF9_9GAMM</name>
<feature type="region of interest" description="Disordered" evidence="3">
    <location>
        <begin position="345"/>
        <end position="365"/>
    </location>
</feature>
<evidence type="ECO:0000313" key="6">
    <source>
        <dbReference type="EMBL" id="MCS5712232.1"/>
    </source>
</evidence>
<dbReference type="STRING" id="295108.HT99x_02404"/>
<feature type="short sequence motif" description="GXSXG" evidence="2">
    <location>
        <begin position="40"/>
        <end position="44"/>
    </location>
</feature>
<dbReference type="Proteomes" id="UP000051497">
    <property type="component" value="Unassembled WGS sequence"/>
</dbReference>
<dbReference type="RefSeq" id="WP_075067017.1">
    <property type="nucleotide sequence ID" value="NZ_LKAJ02000001.1"/>
</dbReference>
<evidence type="ECO:0000313" key="5">
    <source>
        <dbReference type="EMBL" id="KRG20475.1"/>
    </source>
</evidence>
<keyword evidence="7" id="KW-1185">Reference proteome</keyword>
<keyword evidence="2" id="KW-0442">Lipid degradation</keyword>
<dbReference type="SUPFAM" id="SSF52151">
    <property type="entry name" value="FabD/lysophospholipase-like"/>
    <property type="match status" value="1"/>
</dbReference>
<reference evidence="5" key="1">
    <citation type="submission" date="2015-09" db="EMBL/GenBank/DDBJ databases">
        <title>Draft Genome Sequences of Two Novel Amoeba-resistant Intranuclear Bacteria, Candidatus Berkiella cookevillensis and Candidatus Berkiella aquae.</title>
        <authorList>
            <person name="Mehari Y.T."/>
            <person name="Arivett B.A."/>
            <person name="Farone A.L."/>
            <person name="Gunderson J.H."/>
            <person name="Farone M.B."/>
        </authorList>
    </citation>
    <scope>NUCLEOTIDE SEQUENCE [LARGE SCALE GENOMIC DNA]</scope>
    <source>
        <strain evidence="5">HT99</strain>
    </source>
</reference>
<dbReference type="Gene3D" id="3.40.1090.10">
    <property type="entry name" value="Cytosolic phospholipase A2 catalytic domain"/>
    <property type="match status" value="2"/>
</dbReference>
<dbReference type="GO" id="GO:0016787">
    <property type="term" value="F:hydrolase activity"/>
    <property type="evidence" value="ECO:0007669"/>
    <property type="project" value="UniProtKB-UniRule"/>
</dbReference>
<dbReference type="EMBL" id="LKAJ01000011">
    <property type="protein sequence ID" value="KRG20475.1"/>
    <property type="molecule type" value="Genomic_DNA"/>
</dbReference>
<dbReference type="PANTHER" id="PTHR46394:SF1">
    <property type="entry name" value="PNPLA DOMAIN-CONTAINING PROTEIN"/>
    <property type="match status" value="1"/>
</dbReference>
<evidence type="ECO:0000256" key="2">
    <source>
        <dbReference type="PROSITE-ProRule" id="PRU01161"/>
    </source>
</evidence>
<keyword evidence="2" id="KW-0378">Hydrolase</keyword>
<dbReference type="EMBL" id="LKAJ02000001">
    <property type="protein sequence ID" value="MCS5712232.1"/>
    <property type="molecule type" value="Genomic_DNA"/>
</dbReference>
<dbReference type="InterPro" id="IPR002641">
    <property type="entry name" value="PNPLA_dom"/>
</dbReference>
<feature type="short sequence motif" description="GXGXXG" evidence="2">
    <location>
        <begin position="11"/>
        <end position="16"/>
    </location>
</feature>
<dbReference type="Pfam" id="PF01734">
    <property type="entry name" value="Patatin"/>
    <property type="match status" value="1"/>
</dbReference>
<dbReference type="OrthoDB" id="5650221at2"/>
<dbReference type="GO" id="GO:0016042">
    <property type="term" value="P:lipid catabolic process"/>
    <property type="evidence" value="ECO:0007669"/>
    <property type="project" value="UniProtKB-UniRule"/>
</dbReference>
<feature type="active site" description="Nucleophile" evidence="2">
    <location>
        <position position="42"/>
    </location>
</feature>
<dbReference type="PANTHER" id="PTHR46394">
    <property type="entry name" value="ANNEXIN"/>
    <property type="match status" value="1"/>
</dbReference>
<keyword evidence="1 2" id="KW-0443">Lipid metabolism</keyword>
<dbReference type="InterPro" id="IPR052580">
    <property type="entry name" value="Lipid_Hydrolase"/>
</dbReference>
<comment type="caution">
    <text evidence="5">The sequence shown here is derived from an EMBL/GenBank/DDBJ whole genome shotgun (WGS) entry which is preliminary data.</text>
</comment>
<dbReference type="InterPro" id="IPR016035">
    <property type="entry name" value="Acyl_Trfase/lysoPLipase"/>
</dbReference>
<feature type="active site" description="Proton acceptor" evidence="2">
    <location>
        <position position="188"/>
    </location>
</feature>
<accession>A0A0Q9YIF9</accession>
<protein>
    <submittedName>
        <fullName evidence="5 6">Patatin-like phospholipase</fullName>
    </submittedName>
</protein>
<organism evidence="5">
    <name type="scientific">Candidatus Berkiella aquae</name>
    <dbReference type="NCBI Taxonomy" id="295108"/>
    <lineage>
        <taxon>Bacteria</taxon>
        <taxon>Pseudomonadati</taxon>
        <taxon>Pseudomonadota</taxon>
        <taxon>Gammaproteobacteria</taxon>
        <taxon>Candidatus Berkiellales</taxon>
        <taxon>Candidatus Berkiellaceae</taxon>
        <taxon>Candidatus Berkiella</taxon>
    </lineage>
</organism>
<feature type="domain" description="PNPLA" evidence="4">
    <location>
        <begin position="7"/>
        <end position="201"/>
    </location>
</feature>
<proteinExistence type="predicted"/>
<reference evidence="6" key="2">
    <citation type="journal article" date="2016" name="Genome Announc.">
        <title>Draft Genome Sequences of Two Novel Amoeba-Resistant Intranuclear Bacteria, 'Candidatus Berkiella cookevillensis' and 'Candidatus Berkiella aquae'.</title>
        <authorList>
            <person name="Mehari Y.T."/>
            <person name="Arivett B.A."/>
            <person name="Farone A.L."/>
            <person name="Gunderson J.H."/>
            <person name="Farone M.B."/>
        </authorList>
    </citation>
    <scope>NUCLEOTIDE SEQUENCE</scope>
    <source>
        <strain evidence="6">HT99</strain>
    </source>
</reference>
<dbReference type="AlphaFoldDB" id="A0A0Q9YIF9"/>
<dbReference type="PROSITE" id="PS51635">
    <property type="entry name" value="PNPLA"/>
    <property type="match status" value="1"/>
</dbReference>
<sequence>MTDYKYLALEGGGAKGEAYIGMASALEKLGILKDIKAVSGASAGAITALVLATGWNVKRMKDILTELDFETLATGGFLGKLESPLTMIRENGLFDGDGFYHLFKKIIKEITGNENATFEDWHQLRKTRPDLNLKDISVQACNLNTRMNETFAYNTQHKDVPIADAVRASMGFPWYFTPWKIKGCEYADGGIQKNLPSDVFEKQPGVYNPKVLSVKLESFDQIKYFDKGVTPPPKPVDTPLQTTIAVVESMINAQDKLFQQSPYKHATIYCDTLDIGTLQFKMTQDEHKAIRASGEYGTIRYFYNLDPTLVEKHYDRETIEQLKAADFPLCFSEFLKKQQIPTEMQDKPTVVASSSSSHGEPSGKKWTPLFQKWSRNTALNAHCKHLHEIDASHRRLVATM</sequence>
<dbReference type="CDD" id="cd07207">
    <property type="entry name" value="Pat_ExoU_VipD_like"/>
    <property type="match status" value="1"/>
</dbReference>
<evidence type="ECO:0000259" key="4">
    <source>
        <dbReference type="PROSITE" id="PS51635"/>
    </source>
</evidence>
<evidence type="ECO:0000256" key="1">
    <source>
        <dbReference type="ARBA" id="ARBA00023098"/>
    </source>
</evidence>
<evidence type="ECO:0000256" key="3">
    <source>
        <dbReference type="SAM" id="MobiDB-lite"/>
    </source>
</evidence>
<reference evidence="6" key="3">
    <citation type="submission" date="2021-06" db="EMBL/GenBank/DDBJ databases">
        <title>Genomic Description and Analysis of Intracellular Bacteria, Candidatus Berkiella cookevillensis and Candidatus Berkiella aquae.</title>
        <authorList>
            <person name="Kidane D.T."/>
            <person name="Mehari Y.T."/>
            <person name="Rice F.C."/>
            <person name="Arivett B.A."/>
            <person name="Farone A.L."/>
            <person name="Berk S.G."/>
            <person name="Farone M.B."/>
        </authorList>
    </citation>
    <scope>NUCLEOTIDE SEQUENCE</scope>
    <source>
        <strain evidence="6">HT99</strain>
    </source>
</reference>
<evidence type="ECO:0000313" key="7">
    <source>
        <dbReference type="Proteomes" id="UP000051497"/>
    </source>
</evidence>
<gene>
    <name evidence="6" type="ORF">HT99x_012385</name>
    <name evidence="5" type="ORF">HT99x_02404</name>
</gene>
<feature type="short sequence motif" description="DGA/G" evidence="2">
    <location>
        <begin position="188"/>
        <end position="190"/>
    </location>
</feature>